<gene>
    <name evidence="1" type="ORF">FOZ63_014467</name>
</gene>
<organism evidence="1 2">
    <name type="scientific">Perkinsus olseni</name>
    <name type="common">Perkinsus atlanticus</name>
    <dbReference type="NCBI Taxonomy" id="32597"/>
    <lineage>
        <taxon>Eukaryota</taxon>
        <taxon>Sar</taxon>
        <taxon>Alveolata</taxon>
        <taxon>Perkinsozoa</taxon>
        <taxon>Perkinsea</taxon>
        <taxon>Perkinsida</taxon>
        <taxon>Perkinsidae</taxon>
        <taxon>Perkinsus</taxon>
    </lineage>
</organism>
<dbReference type="AlphaFoldDB" id="A0A7J6UP12"/>
<keyword evidence="2" id="KW-1185">Reference proteome</keyword>
<comment type="caution">
    <text evidence="1">The sequence shown here is derived from an EMBL/GenBank/DDBJ whole genome shotgun (WGS) entry which is preliminary data.</text>
</comment>
<feature type="non-terminal residue" evidence="1">
    <location>
        <position position="1"/>
    </location>
</feature>
<accession>A0A7J6UP12</accession>
<evidence type="ECO:0000313" key="1">
    <source>
        <dbReference type="EMBL" id="KAF4758748.1"/>
    </source>
</evidence>
<dbReference type="EMBL" id="JABANO010001015">
    <property type="protein sequence ID" value="KAF4758748.1"/>
    <property type="molecule type" value="Genomic_DNA"/>
</dbReference>
<proteinExistence type="predicted"/>
<evidence type="ECO:0000313" key="2">
    <source>
        <dbReference type="Proteomes" id="UP000553632"/>
    </source>
</evidence>
<protein>
    <submittedName>
        <fullName evidence="1">Uncharacterized protein</fullName>
    </submittedName>
</protein>
<dbReference type="Proteomes" id="UP000553632">
    <property type="component" value="Unassembled WGS sequence"/>
</dbReference>
<sequence length="72" mass="7828">YDKLCDYFIGKDRVGFIHTGDYYYYLCPPSKACAEALSLELSCYMILVQIAATPGDAMVTAGGFAACLFPSP</sequence>
<reference evidence="1 2" key="1">
    <citation type="submission" date="2020-04" db="EMBL/GenBank/DDBJ databases">
        <title>Perkinsus olseni comparative genomics.</title>
        <authorList>
            <person name="Bogema D.R."/>
        </authorList>
    </citation>
    <scope>NUCLEOTIDE SEQUENCE [LARGE SCALE GENOMIC DNA]</scope>
    <source>
        <strain evidence="1 2">ATCC PRA-207</strain>
    </source>
</reference>
<name>A0A7J6UP12_PEROL</name>